<reference evidence="2 3" key="1">
    <citation type="journal article" date="2018" name="Nat. Ecol. Evol.">
        <title>Pezizomycetes genomes reveal the molecular basis of ectomycorrhizal truffle lifestyle.</title>
        <authorList>
            <person name="Murat C."/>
            <person name="Payen T."/>
            <person name="Noel B."/>
            <person name="Kuo A."/>
            <person name="Morin E."/>
            <person name="Chen J."/>
            <person name="Kohler A."/>
            <person name="Krizsan K."/>
            <person name="Balestrini R."/>
            <person name="Da Silva C."/>
            <person name="Montanini B."/>
            <person name="Hainaut M."/>
            <person name="Levati E."/>
            <person name="Barry K.W."/>
            <person name="Belfiori B."/>
            <person name="Cichocki N."/>
            <person name="Clum A."/>
            <person name="Dockter R.B."/>
            <person name="Fauchery L."/>
            <person name="Guy J."/>
            <person name="Iotti M."/>
            <person name="Le Tacon F."/>
            <person name="Lindquist E.A."/>
            <person name="Lipzen A."/>
            <person name="Malagnac F."/>
            <person name="Mello A."/>
            <person name="Molinier V."/>
            <person name="Miyauchi S."/>
            <person name="Poulain J."/>
            <person name="Riccioni C."/>
            <person name="Rubini A."/>
            <person name="Sitrit Y."/>
            <person name="Splivallo R."/>
            <person name="Traeger S."/>
            <person name="Wang M."/>
            <person name="Zifcakova L."/>
            <person name="Wipf D."/>
            <person name="Zambonelli A."/>
            <person name="Paolocci F."/>
            <person name="Nowrousian M."/>
            <person name="Ottonello S."/>
            <person name="Baldrian P."/>
            <person name="Spatafora J.W."/>
            <person name="Henrissat B."/>
            <person name="Nagy L.G."/>
            <person name="Aury J.M."/>
            <person name="Wincker P."/>
            <person name="Grigoriev I.V."/>
            <person name="Bonfante P."/>
            <person name="Martin F.M."/>
        </authorList>
    </citation>
    <scope>NUCLEOTIDE SEQUENCE [LARGE SCALE GENOMIC DNA]</scope>
    <source>
        <strain evidence="2 3">120613-1</strain>
    </source>
</reference>
<evidence type="ECO:0000313" key="2">
    <source>
        <dbReference type="EMBL" id="RPB06015.1"/>
    </source>
</evidence>
<proteinExistence type="predicted"/>
<evidence type="ECO:0000256" key="1">
    <source>
        <dbReference type="SAM" id="Phobius"/>
    </source>
</evidence>
<feature type="transmembrane region" description="Helical" evidence="1">
    <location>
        <begin position="15"/>
        <end position="35"/>
    </location>
</feature>
<keyword evidence="3" id="KW-1185">Reference proteome</keyword>
<organism evidence="2 3">
    <name type="scientific">Choiromyces venosus 120613-1</name>
    <dbReference type="NCBI Taxonomy" id="1336337"/>
    <lineage>
        <taxon>Eukaryota</taxon>
        <taxon>Fungi</taxon>
        <taxon>Dikarya</taxon>
        <taxon>Ascomycota</taxon>
        <taxon>Pezizomycotina</taxon>
        <taxon>Pezizomycetes</taxon>
        <taxon>Pezizales</taxon>
        <taxon>Tuberaceae</taxon>
        <taxon>Choiromyces</taxon>
    </lineage>
</organism>
<keyword evidence="1" id="KW-0472">Membrane</keyword>
<evidence type="ECO:0000313" key="3">
    <source>
        <dbReference type="Proteomes" id="UP000276215"/>
    </source>
</evidence>
<dbReference type="EMBL" id="ML120351">
    <property type="protein sequence ID" value="RPB06015.1"/>
    <property type="molecule type" value="Genomic_DNA"/>
</dbReference>
<name>A0A3N4KJM7_9PEZI</name>
<dbReference type="AlphaFoldDB" id="A0A3N4KJM7"/>
<keyword evidence="1" id="KW-1133">Transmembrane helix</keyword>
<accession>A0A3N4KJM7</accession>
<dbReference type="Proteomes" id="UP000276215">
    <property type="component" value="Unassembled WGS sequence"/>
</dbReference>
<protein>
    <submittedName>
        <fullName evidence="2">Uncharacterized protein</fullName>
    </submittedName>
</protein>
<gene>
    <name evidence="2" type="ORF">L873DRAFT_14763</name>
</gene>
<sequence length="70" mass="7708">MKSCVYSTVSLGRSGIGQIRIIVSCVGTIWVLRFAKMTQVLSHLGTEKVWEIIFSDWVKLTAAQSGFSVS</sequence>
<keyword evidence="1" id="KW-0812">Transmembrane</keyword>